<dbReference type="EMBL" id="JAODUP010000010">
    <property type="protein sequence ID" value="KAK2169393.1"/>
    <property type="molecule type" value="Genomic_DNA"/>
</dbReference>
<evidence type="ECO:0000259" key="3">
    <source>
        <dbReference type="PROSITE" id="PS51029"/>
    </source>
</evidence>
<keyword evidence="6" id="KW-1185">Reference proteome</keyword>
<dbReference type="InterPro" id="IPR006578">
    <property type="entry name" value="MADF-dom"/>
</dbReference>
<dbReference type="PROSITE" id="PS51031">
    <property type="entry name" value="BESS"/>
    <property type="match status" value="1"/>
</dbReference>
<feature type="compositionally biased region" description="Acidic residues" evidence="2">
    <location>
        <begin position="116"/>
        <end position="135"/>
    </location>
</feature>
<sequence length="269" mass="30768">MPRERFKYNRAFNVEKLIIEVQKYPNLYDPEHSLYRDVEKTNNIWGTIGSVLHASGPECKMKWKNIRDSYVKKKKLLKIRSGEAAARVKTWKYLQLMSFIDAYVRERNPTSNMAVDESDEEETKSSSDSDEDMNEGSDKDSIVGILVGNPSSVTEKSNSINSSSDPSPSVISPVSSTTTPIWKPKRRMTRERRETKLETIGQMMINSIKQETPRYETSAEGPAPDEDELFMMSQLSVLRRLPPAQKALAKLQIHEILFNAEINLYEAQN</sequence>
<reference evidence="5" key="1">
    <citation type="journal article" date="2023" name="Mol. Biol. Evol.">
        <title>Third-Generation Sequencing Reveals the Adaptive Role of the Epigenome in Three Deep-Sea Polychaetes.</title>
        <authorList>
            <person name="Perez M."/>
            <person name="Aroh O."/>
            <person name="Sun Y."/>
            <person name="Lan Y."/>
            <person name="Juniper S.K."/>
            <person name="Young C.R."/>
            <person name="Angers B."/>
            <person name="Qian P.Y."/>
        </authorList>
    </citation>
    <scope>NUCLEOTIDE SEQUENCE</scope>
    <source>
        <strain evidence="5">P08H-3</strain>
    </source>
</reference>
<dbReference type="AlphaFoldDB" id="A0AAD9KF79"/>
<gene>
    <name evidence="5" type="ORF">LSH36_10g03080</name>
</gene>
<comment type="caution">
    <text evidence="5">The sequence shown here is derived from an EMBL/GenBank/DDBJ whole genome shotgun (WGS) entry which is preliminary data.</text>
</comment>
<evidence type="ECO:0000259" key="4">
    <source>
        <dbReference type="PROSITE" id="PS51031"/>
    </source>
</evidence>
<dbReference type="InterPro" id="IPR004210">
    <property type="entry name" value="BESS_motif"/>
</dbReference>
<evidence type="ECO:0000313" key="6">
    <source>
        <dbReference type="Proteomes" id="UP001208570"/>
    </source>
</evidence>
<dbReference type="PANTHER" id="PTHR12243:SF67">
    <property type="entry name" value="COREPRESSOR OF PANGOLIN, ISOFORM A-RELATED"/>
    <property type="match status" value="1"/>
</dbReference>
<accession>A0AAD9KF79</accession>
<evidence type="ECO:0008006" key="7">
    <source>
        <dbReference type="Google" id="ProtNLM"/>
    </source>
</evidence>
<evidence type="ECO:0000313" key="5">
    <source>
        <dbReference type="EMBL" id="KAK2169393.1"/>
    </source>
</evidence>
<name>A0AAD9KF79_9ANNE</name>
<dbReference type="GO" id="GO:0003677">
    <property type="term" value="F:DNA binding"/>
    <property type="evidence" value="ECO:0007669"/>
    <property type="project" value="InterPro"/>
</dbReference>
<feature type="region of interest" description="Disordered" evidence="2">
    <location>
        <begin position="110"/>
        <end position="192"/>
    </location>
</feature>
<evidence type="ECO:0000256" key="2">
    <source>
        <dbReference type="SAM" id="MobiDB-lite"/>
    </source>
</evidence>
<organism evidence="5 6">
    <name type="scientific">Paralvinella palmiformis</name>
    <dbReference type="NCBI Taxonomy" id="53620"/>
    <lineage>
        <taxon>Eukaryota</taxon>
        <taxon>Metazoa</taxon>
        <taxon>Spiralia</taxon>
        <taxon>Lophotrochozoa</taxon>
        <taxon>Annelida</taxon>
        <taxon>Polychaeta</taxon>
        <taxon>Sedentaria</taxon>
        <taxon>Canalipalpata</taxon>
        <taxon>Terebellida</taxon>
        <taxon>Terebelliformia</taxon>
        <taxon>Alvinellidae</taxon>
        <taxon>Paralvinella</taxon>
    </lineage>
</organism>
<dbReference type="GO" id="GO:0005634">
    <property type="term" value="C:nucleus"/>
    <property type="evidence" value="ECO:0007669"/>
    <property type="project" value="UniProtKB-SubCell"/>
</dbReference>
<dbReference type="PANTHER" id="PTHR12243">
    <property type="entry name" value="MADF DOMAIN TRANSCRIPTION FACTOR"/>
    <property type="match status" value="1"/>
</dbReference>
<protein>
    <recommendedName>
        <fullName evidence="7">Transcription factor Adf-1</fullName>
    </recommendedName>
</protein>
<dbReference type="Proteomes" id="UP001208570">
    <property type="component" value="Unassembled WGS sequence"/>
</dbReference>
<evidence type="ECO:0000256" key="1">
    <source>
        <dbReference type="PROSITE-ProRule" id="PRU00371"/>
    </source>
</evidence>
<feature type="domain" description="MADF" evidence="3">
    <location>
        <begin position="16"/>
        <end position="105"/>
    </location>
</feature>
<comment type="subcellular location">
    <subcellularLocation>
        <location evidence="1">Nucleus</location>
    </subcellularLocation>
</comment>
<dbReference type="SMART" id="SM00595">
    <property type="entry name" value="MADF"/>
    <property type="match status" value="1"/>
</dbReference>
<dbReference type="Pfam" id="PF10545">
    <property type="entry name" value="MADF_DNA_bdg"/>
    <property type="match status" value="1"/>
</dbReference>
<proteinExistence type="predicted"/>
<dbReference type="InterPro" id="IPR039353">
    <property type="entry name" value="TF_Adf1"/>
</dbReference>
<feature type="compositionally biased region" description="Low complexity" evidence="2">
    <location>
        <begin position="151"/>
        <end position="181"/>
    </location>
</feature>
<feature type="domain" description="BESS" evidence="4">
    <location>
        <begin position="224"/>
        <end position="263"/>
    </location>
</feature>
<keyword evidence="1" id="KW-0539">Nucleus</keyword>
<dbReference type="PROSITE" id="PS51029">
    <property type="entry name" value="MADF"/>
    <property type="match status" value="1"/>
</dbReference>
<dbReference type="Pfam" id="PF02944">
    <property type="entry name" value="BESS"/>
    <property type="match status" value="1"/>
</dbReference>